<reference evidence="7 8" key="1">
    <citation type="journal article" date="2018" name="J. Microbiol.">
        <title>Bacillus spongiae sp. nov., isolated from sponge of Jeju Island.</title>
        <authorList>
            <person name="Lee G.E."/>
            <person name="Im W.T."/>
            <person name="Park J.S."/>
        </authorList>
    </citation>
    <scope>NUCLEOTIDE SEQUENCE [LARGE SCALE GENOMIC DNA]</scope>
    <source>
        <strain evidence="7 8">135PIL107-10</strain>
    </source>
</reference>
<dbReference type="PROSITE" id="PS50045">
    <property type="entry name" value="SIGMA54_INTERACT_4"/>
    <property type="match status" value="1"/>
</dbReference>
<dbReference type="CDD" id="cd00009">
    <property type="entry name" value="AAA"/>
    <property type="match status" value="1"/>
</dbReference>
<dbReference type="PANTHER" id="PTHR32071:SF74">
    <property type="entry name" value="TRANSCRIPTIONAL ACTIVATOR ROCR"/>
    <property type="match status" value="1"/>
</dbReference>
<dbReference type="InterPro" id="IPR000014">
    <property type="entry name" value="PAS"/>
</dbReference>
<dbReference type="InterPro" id="IPR025662">
    <property type="entry name" value="Sigma_54_int_dom_ATP-bd_1"/>
</dbReference>
<evidence type="ECO:0000256" key="1">
    <source>
        <dbReference type="ARBA" id="ARBA00022741"/>
    </source>
</evidence>
<evidence type="ECO:0000313" key="7">
    <source>
        <dbReference type="EMBL" id="MEI5907775.1"/>
    </source>
</evidence>
<keyword evidence="4" id="KW-0804">Transcription</keyword>
<dbReference type="InterPro" id="IPR058031">
    <property type="entry name" value="AAA_lid_NorR"/>
</dbReference>
<dbReference type="InterPro" id="IPR009057">
    <property type="entry name" value="Homeodomain-like_sf"/>
</dbReference>
<proteinExistence type="predicted"/>
<dbReference type="Gene3D" id="1.10.10.60">
    <property type="entry name" value="Homeodomain-like"/>
    <property type="match status" value="1"/>
</dbReference>
<dbReference type="Gene3D" id="1.10.8.60">
    <property type="match status" value="1"/>
</dbReference>
<dbReference type="SUPFAM" id="SSF46689">
    <property type="entry name" value="Homeodomain-like"/>
    <property type="match status" value="1"/>
</dbReference>
<keyword evidence="3" id="KW-0805">Transcription regulation</keyword>
<protein>
    <submittedName>
        <fullName evidence="7">Sigma 54-interacting transcriptional regulator</fullName>
    </submittedName>
</protein>
<accession>A0ABU8HET3</accession>
<gene>
    <name evidence="7" type="ORF">WAK64_12000</name>
</gene>
<sequence>MKNENLLYIYQELVEKLESGVHVIDIEGNTVIYNRKMMEIEGMSIEDVLDKNILDVFHFERDEESTLLQVLNSGQSSLNIKQTYFTKKGQEITTINNTYPLYSSGKCIGAIEIAKDVTKVERLLKEQLSKKEEYTFNSIVGSSDSIQEVIENSRHAATAPSSILLIGETGTGKEMIAQSIHNESFRRNKAFLIHHCESILPTQSEDVLFGDKGMIAQATGGTLLLTHINRMDTRLQERLLNTLQCQKTSETQTSTQVVATINEDPIDAITAGRLKKELYYKLSHYSIFIPPLRERKEDIIELAQSFIESYSLLFGSNVKALHQDVINAFINYDWPGNVRELERVIEESLNCVNSDEVISHHHLPMSFRQRANSVHKEDERFLVNPNRELLPLEEYLQEAEKYYLQKALIHHQFNITQTAKSLGMSRQNLQYRMKKNQLVRP</sequence>
<dbReference type="SMART" id="SM00382">
    <property type="entry name" value="AAA"/>
    <property type="match status" value="1"/>
</dbReference>
<evidence type="ECO:0000256" key="2">
    <source>
        <dbReference type="ARBA" id="ARBA00022840"/>
    </source>
</evidence>
<dbReference type="Gene3D" id="3.40.50.300">
    <property type="entry name" value="P-loop containing nucleotide triphosphate hydrolases"/>
    <property type="match status" value="1"/>
</dbReference>
<dbReference type="PROSITE" id="PS00675">
    <property type="entry name" value="SIGMA54_INTERACT_1"/>
    <property type="match status" value="1"/>
</dbReference>
<comment type="caution">
    <text evidence="7">The sequence shown here is derived from an EMBL/GenBank/DDBJ whole genome shotgun (WGS) entry which is preliminary data.</text>
</comment>
<keyword evidence="1" id="KW-0547">Nucleotide-binding</keyword>
<dbReference type="InterPro" id="IPR002078">
    <property type="entry name" value="Sigma_54_int"/>
</dbReference>
<dbReference type="Gene3D" id="3.30.450.20">
    <property type="entry name" value="PAS domain"/>
    <property type="match status" value="1"/>
</dbReference>
<dbReference type="InterPro" id="IPR003593">
    <property type="entry name" value="AAA+_ATPase"/>
</dbReference>
<dbReference type="Pfam" id="PF00158">
    <property type="entry name" value="Sigma54_activat"/>
    <property type="match status" value="1"/>
</dbReference>
<evidence type="ECO:0000256" key="3">
    <source>
        <dbReference type="ARBA" id="ARBA00023015"/>
    </source>
</evidence>
<evidence type="ECO:0000259" key="5">
    <source>
        <dbReference type="PROSITE" id="PS50045"/>
    </source>
</evidence>
<dbReference type="InterPro" id="IPR002197">
    <property type="entry name" value="HTH_Fis"/>
</dbReference>
<dbReference type="SUPFAM" id="SSF52540">
    <property type="entry name" value="P-loop containing nucleoside triphosphate hydrolases"/>
    <property type="match status" value="1"/>
</dbReference>
<dbReference type="SMART" id="SM00091">
    <property type="entry name" value="PAS"/>
    <property type="match status" value="1"/>
</dbReference>
<organism evidence="7 8">
    <name type="scientific">Bacillus spongiae</name>
    <dbReference type="NCBI Taxonomy" id="2683610"/>
    <lineage>
        <taxon>Bacteria</taxon>
        <taxon>Bacillati</taxon>
        <taxon>Bacillota</taxon>
        <taxon>Bacilli</taxon>
        <taxon>Bacillales</taxon>
        <taxon>Bacillaceae</taxon>
        <taxon>Bacillus</taxon>
    </lineage>
</organism>
<dbReference type="InterPro" id="IPR027417">
    <property type="entry name" value="P-loop_NTPase"/>
</dbReference>
<dbReference type="SUPFAM" id="SSF55785">
    <property type="entry name" value="PYP-like sensor domain (PAS domain)"/>
    <property type="match status" value="1"/>
</dbReference>
<keyword evidence="8" id="KW-1185">Reference proteome</keyword>
<dbReference type="InterPro" id="IPR013767">
    <property type="entry name" value="PAS_fold"/>
</dbReference>
<dbReference type="InterPro" id="IPR035965">
    <property type="entry name" value="PAS-like_dom_sf"/>
</dbReference>
<dbReference type="EMBL" id="JBBAXC010000009">
    <property type="protein sequence ID" value="MEI5907775.1"/>
    <property type="molecule type" value="Genomic_DNA"/>
</dbReference>
<name>A0ABU8HET3_9BACI</name>
<dbReference type="PROSITE" id="PS50112">
    <property type="entry name" value="PAS"/>
    <property type="match status" value="1"/>
</dbReference>
<evidence type="ECO:0000313" key="8">
    <source>
        <dbReference type="Proteomes" id="UP001312865"/>
    </source>
</evidence>
<dbReference type="NCBIfam" id="TIGR00229">
    <property type="entry name" value="sensory_box"/>
    <property type="match status" value="1"/>
</dbReference>
<dbReference type="CDD" id="cd00130">
    <property type="entry name" value="PAS"/>
    <property type="match status" value="1"/>
</dbReference>
<feature type="domain" description="Sigma-54 factor interaction" evidence="5">
    <location>
        <begin position="139"/>
        <end position="350"/>
    </location>
</feature>
<keyword evidence="2" id="KW-0067">ATP-binding</keyword>
<dbReference type="Proteomes" id="UP001312865">
    <property type="component" value="Unassembled WGS sequence"/>
</dbReference>
<evidence type="ECO:0000256" key="4">
    <source>
        <dbReference type="ARBA" id="ARBA00023163"/>
    </source>
</evidence>
<dbReference type="Pfam" id="PF00989">
    <property type="entry name" value="PAS"/>
    <property type="match status" value="1"/>
</dbReference>
<feature type="domain" description="PAS" evidence="6">
    <location>
        <begin position="10"/>
        <end position="58"/>
    </location>
</feature>
<dbReference type="PANTHER" id="PTHR32071">
    <property type="entry name" value="TRANSCRIPTIONAL REGULATORY PROTEIN"/>
    <property type="match status" value="1"/>
</dbReference>
<dbReference type="Pfam" id="PF02954">
    <property type="entry name" value="HTH_8"/>
    <property type="match status" value="1"/>
</dbReference>
<evidence type="ECO:0000259" key="6">
    <source>
        <dbReference type="PROSITE" id="PS50112"/>
    </source>
</evidence>
<dbReference type="Pfam" id="PF25601">
    <property type="entry name" value="AAA_lid_14"/>
    <property type="match status" value="1"/>
</dbReference>